<accession>A0A2H4V7H5</accession>
<proteinExistence type="inferred from homology"/>
<evidence type="ECO:0000256" key="1">
    <source>
        <dbReference type="ARBA" id="ARBA00022612"/>
    </source>
</evidence>
<keyword evidence="3" id="KW-0231">Viral genome packaging</keyword>
<evidence type="ECO:0000313" key="4">
    <source>
        <dbReference type="EMBL" id="AUB50942.1"/>
    </source>
</evidence>
<name>A0A2H4V7H5_9ALPH</name>
<dbReference type="Pfam" id="PF01366">
    <property type="entry name" value="PRTP"/>
    <property type="match status" value="1"/>
</dbReference>
<keyword evidence="1" id="KW-1188">Viral release from host cell</keyword>
<dbReference type="InterPro" id="IPR000501">
    <property type="entry name" value="UL28/UL56"/>
</dbReference>
<dbReference type="EMBL" id="MF431493">
    <property type="protein sequence ID" value="AUB50942.1"/>
    <property type="molecule type" value="Genomic_DNA"/>
</dbReference>
<evidence type="ECO:0000256" key="2">
    <source>
        <dbReference type="ARBA" id="ARBA00022921"/>
    </source>
</evidence>
<dbReference type="HAMAP" id="MF_04014">
    <property type="entry name" value="HSV_TRM1"/>
    <property type="match status" value="1"/>
</dbReference>
<sequence>MLGMSHNRLQSQGTEHDKFATQKLFAIWGQIQSYLFQVELLKRCDPTVGVRMINRLKLNVLMIYYLEKKMVPALKEQREMNLTPLTYGLWLALRRAKLEGELLLDALCEFKDGGNLRDFFRKSMSMCGDCPYHSTVELDTYGGKVSTEIKFLHDVENVLKQLNYCHLILKADTVENFMVSLDNYLLKTLGSGSVVPPELYDPSQPCSVCFEELCVTANSGDSTHKRIVRKICDHITKQINIRVNSDDMVTHLPHATYVPDDKRTTAQTALDVIQSTMRDTTTENDSNISVSKAAAAALDAHNVFLPASGDLYAISELQFWIASSGRKLHQPRGNTVESFADNLEALVSKERLFDLRTSIVETAVFDRRMDHFERVFAQEIEHMNAADRLLLGGRAAAPDDIIEALIKACYDHHMSAPLLKRLLYPDEAAHDALKTVLERVSSHCIGNDIQCQDGDGTCGERMNETGHFRTNDSFAMSTTSLCHDEWLEMVKSASSDVARRRKMYAERLTKKSLASLDKCITEQRHELEKMLRVNVYGEVLIDSYTALFNGFRSRKRLLEAVKNCCANIIDNRNSDDAFDAHRFMQTSLLKHRIDPAMLPSLTHKFFQLVNGPMFSHDRHRFAQPSNTALYFSVENVGLLPHLKEEMARFMFHSSRKTDWTVSKFRGFYDFSTIDNVTAAHRMAWKYIKELIFATALFSSVFKCGELHICRADSLQINSNGDYVWKNGIYITYETEYPLIMILGSESSTSETQNMTAIIDTDVFSLLYSILQYMAPVTADQVRVEQITNSHAPI</sequence>
<organism evidence="4">
    <name type="scientific">Gallid alphaherpesvirus 2</name>
    <dbReference type="NCBI Taxonomy" id="10390"/>
    <lineage>
        <taxon>Viruses</taxon>
        <taxon>Duplodnaviria</taxon>
        <taxon>Heunggongvirae</taxon>
        <taxon>Peploviricota</taxon>
        <taxon>Herviviricetes</taxon>
        <taxon>Herpesvirales</taxon>
        <taxon>Orthoherpesviridae</taxon>
        <taxon>Alphaherpesvirinae</taxon>
        <taxon>Mardivirus</taxon>
        <taxon>Mardivirus gallidalpha2</taxon>
    </lineage>
</organism>
<reference evidence="4" key="1">
    <citation type="journal article" date="2017" name="Evol. Appl.">
        <title>A phylogenomic analysis of Marek's disease virus reveals independent paths to virulence in Eurasia and North America.</title>
        <authorList>
            <person name="Trimpert J."/>
            <person name="Groenke N."/>
            <person name="Jenckel M."/>
            <person name="He S."/>
            <person name="Kunec D."/>
            <person name="Szpara M.L."/>
            <person name="Spatz S.J."/>
            <person name="Osterrieder N."/>
            <person name="McMahon D.P."/>
        </authorList>
    </citation>
    <scope>NUCLEOTIDE SEQUENCE</scope>
    <source>
        <strain evidence="4">ATE2539</strain>
    </source>
</reference>
<gene>
    <name evidence="4" type="primary">MDV041</name>
</gene>
<keyword evidence="2" id="KW-0426">Late protein</keyword>
<protein>
    <submittedName>
        <fullName evidence="4">DNA packaging terminase subunit 2</fullName>
    </submittedName>
</protein>
<evidence type="ECO:0000256" key="3">
    <source>
        <dbReference type="ARBA" id="ARBA00023219"/>
    </source>
</evidence>
<dbReference type="GO" id="GO:0019073">
    <property type="term" value="P:viral DNA genome packaging"/>
    <property type="evidence" value="ECO:0007669"/>
    <property type="project" value="InterPro"/>
</dbReference>